<dbReference type="InterPro" id="IPR036259">
    <property type="entry name" value="MFS_trans_sf"/>
</dbReference>
<comment type="caution">
    <text evidence="2">The sequence shown here is derived from an EMBL/GenBank/DDBJ whole genome shotgun (WGS) entry which is preliminary data.</text>
</comment>
<reference evidence="2 3" key="1">
    <citation type="submission" date="2020-07" db="EMBL/GenBank/DDBJ databases">
        <title>Genome of Haloechinothrix sp.</title>
        <authorList>
            <person name="Tang S.-K."/>
            <person name="Yang L."/>
            <person name="Zhu W.-Y."/>
        </authorList>
    </citation>
    <scope>NUCLEOTIDE SEQUENCE [LARGE SCALE GENOMIC DNA]</scope>
    <source>
        <strain evidence="2 3">YIM 98757</strain>
    </source>
</reference>
<dbReference type="RefSeq" id="WP_180894550.1">
    <property type="nucleotide sequence ID" value="NZ_JACCKD010000008.1"/>
</dbReference>
<dbReference type="EMBL" id="JACCKD010000008">
    <property type="protein sequence ID" value="MBA0127734.1"/>
    <property type="molecule type" value="Genomic_DNA"/>
</dbReference>
<sequence length="109" mass="10919">MPSTSTTRASRASVSGAGAHRALAVLCLTEVSDRWGTAHYGRLTGLLSAPVTIATALAPFAGSALATLLGSYAMSFLALGVTAAFAGALSLASVPSGVEGRRDSWQALP</sequence>
<dbReference type="AlphaFoldDB" id="A0A838AEI0"/>
<feature type="transmembrane region" description="Helical" evidence="1">
    <location>
        <begin position="43"/>
        <end position="66"/>
    </location>
</feature>
<evidence type="ECO:0000313" key="3">
    <source>
        <dbReference type="Proteomes" id="UP000582974"/>
    </source>
</evidence>
<evidence type="ECO:0008006" key="4">
    <source>
        <dbReference type="Google" id="ProtNLM"/>
    </source>
</evidence>
<feature type="transmembrane region" description="Helical" evidence="1">
    <location>
        <begin position="72"/>
        <end position="92"/>
    </location>
</feature>
<accession>A0A838AEI0</accession>
<dbReference type="Proteomes" id="UP000582974">
    <property type="component" value="Unassembled WGS sequence"/>
</dbReference>
<evidence type="ECO:0000256" key="1">
    <source>
        <dbReference type="SAM" id="Phobius"/>
    </source>
</evidence>
<proteinExistence type="predicted"/>
<keyword evidence="1" id="KW-0472">Membrane</keyword>
<organism evidence="2 3">
    <name type="scientific">Haloechinothrix aidingensis</name>
    <dbReference type="NCBI Taxonomy" id="2752311"/>
    <lineage>
        <taxon>Bacteria</taxon>
        <taxon>Bacillati</taxon>
        <taxon>Actinomycetota</taxon>
        <taxon>Actinomycetes</taxon>
        <taxon>Pseudonocardiales</taxon>
        <taxon>Pseudonocardiaceae</taxon>
        <taxon>Haloechinothrix</taxon>
    </lineage>
</organism>
<keyword evidence="1" id="KW-0812">Transmembrane</keyword>
<evidence type="ECO:0000313" key="2">
    <source>
        <dbReference type="EMBL" id="MBA0127734.1"/>
    </source>
</evidence>
<keyword evidence="3" id="KW-1185">Reference proteome</keyword>
<keyword evidence="1" id="KW-1133">Transmembrane helix</keyword>
<protein>
    <recommendedName>
        <fullName evidence="4">Major Facilitator Superfamily protein</fullName>
    </recommendedName>
</protein>
<dbReference type="SUPFAM" id="SSF103473">
    <property type="entry name" value="MFS general substrate transporter"/>
    <property type="match status" value="1"/>
</dbReference>
<dbReference type="Gene3D" id="1.20.1720.10">
    <property type="entry name" value="Multidrug resistance protein D"/>
    <property type="match status" value="1"/>
</dbReference>
<gene>
    <name evidence="2" type="ORF">H0B56_19490</name>
</gene>
<name>A0A838AEI0_9PSEU</name>